<protein>
    <submittedName>
        <fullName evidence="1">Uncharacterized protein</fullName>
    </submittedName>
</protein>
<name>A0A2P2NDG9_RHIMU</name>
<dbReference type="EMBL" id="GGEC01060028">
    <property type="protein sequence ID" value="MBX40512.1"/>
    <property type="molecule type" value="Transcribed_RNA"/>
</dbReference>
<proteinExistence type="predicted"/>
<sequence>MEGLSWGIERDVNIKKSDSIKSCLHNFWRKSSSK</sequence>
<organism evidence="1">
    <name type="scientific">Rhizophora mucronata</name>
    <name type="common">Asiatic mangrove</name>
    <dbReference type="NCBI Taxonomy" id="61149"/>
    <lineage>
        <taxon>Eukaryota</taxon>
        <taxon>Viridiplantae</taxon>
        <taxon>Streptophyta</taxon>
        <taxon>Embryophyta</taxon>
        <taxon>Tracheophyta</taxon>
        <taxon>Spermatophyta</taxon>
        <taxon>Magnoliopsida</taxon>
        <taxon>eudicotyledons</taxon>
        <taxon>Gunneridae</taxon>
        <taxon>Pentapetalae</taxon>
        <taxon>rosids</taxon>
        <taxon>fabids</taxon>
        <taxon>Malpighiales</taxon>
        <taxon>Rhizophoraceae</taxon>
        <taxon>Rhizophora</taxon>
    </lineage>
</organism>
<accession>A0A2P2NDG9</accession>
<reference evidence="1" key="1">
    <citation type="submission" date="2018-02" db="EMBL/GenBank/DDBJ databases">
        <title>Rhizophora mucronata_Transcriptome.</title>
        <authorList>
            <person name="Meera S.P."/>
            <person name="Sreeshan A."/>
            <person name="Augustine A."/>
        </authorList>
    </citation>
    <scope>NUCLEOTIDE SEQUENCE</scope>
    <source>
        <tissue evidence="1">Leaf</tissue>
    </source>
</reference>
<dbReference type="AlphaFoldDB" id="A0A2P2NDG9"/>
<evidence type="ECO:0000313" key="1">
    <source>
        <dbReference type="EMBL" id="MBX40512.1"/>
    </source>
</evidence>